<organism evidence="1 2">
    <name type="scientific">Drosophila yakuba</name>
    <name type="common">Fruit fly</name>
    <dbReference type="NCBI Taxonomy" id="7245"/>
    <lineage>
        <taxon>Eukaryota</taxon>
        <taxon>Metazoa</taxon>
        <taxon>Ecdysozoa</taxon>
        <taxon>Arthropoda</taxon>
        <taxon>Hexapoda</taxon>
        <taxon>Insecta</taxon>
        <taxon>Pterygota</taxon>
        <taxon>Neoptera</taxon>
        <taxon>Endopterygota</taxon>
        <taxon>Diptera</taxon>
        <taxon>Brachycera</taxon>
        <taxon>Muscomorpha</taxon>
        <taxon>Ephydroidea</taxon>
        <taxon>Drosophilidae</taxon>
        <taxon>Drosophila</taxon>
        <taxon>Sophophora</taxon>
    </lineage>
</organism>
<dbReference type="Proteomes" id="UP000002282">
    <property type="component" value="Chromosome 3R"/>
</dbReference>
<gene>
    <name evidence="1" type="primary">Dyak\GE29232</name>
    <name evidence="1" type="synonym">GE29232</name>
    <name evidence="1" type="ORF">Dyak_GE29232</name>
</gene>
<reference evidence="1 2" key="1">
    <citation type="journal article" date="2007" name="Nature">
        <title>Evolution of genes and genomes on the Drosophila phylogeny.</title>
        <authorList>
            <consortium name="Drosophila 12 Genomes Consortium"/>
            <person name="Clark A.G."/>
            <person name="Eisen M.B."/>
            <person name="Smith D.R."/>
            <person name="Bergman C.M."/>
            <person name="Oliver B."/>
            <person name="Markow T.A."/>
            <person name="Kaufman T.C."/>
            <person name="Kellis M."/>
            <person name="Gelbart W."/>
            <person name="Iyer V.N."/>
            <person name="Pollard D.A."/>
            <person name="Sackton T.B."/>
            <person name="Larracuente A.M."/>
            <person name="Singh N.D."/>
            <person name="Abad J.P."/>
            <person name="Abt D.N."/>
            <person name="Adryan B."/>
            <person name="Aguade M."/>
            <person name="Akashi H."/>
            <person name="Anderson W.W."/>
            <person name="Aquadro C.F."/>
            <person name="Ardell D.H."/>
            <person name="Arguello R."/>
            <person name="Artieri C.G."/>
            <person name="Barbash D.A."/>
            <person name="Barker D."/>
            <person name="Barsanti P."/>
            <person name="Batterham P."/>
            <person name="Batzoglou S."/>
            <person name="Begun D."/>
            <person name="Bhutkar A."/>
            <person name="Blanco E."/>
            <person name="Bosak S.A."/>
            <person name="Bradley R.K."/>
            <person name="Brand A.D."/>
            <person name="Brent M.R."/>
            <person name="Brooks A.N."/>
            <person name="Brown R.H."/>
            <person name="Butlin R.K."/>
            <person name="Caggese C."/>
            <person name="Calvi B.R."/>
            <person name="Bernardo de Carvalho A."/>
            <person name="Caspi A."/>
            <person name="Castrezana S."/>
            <person name="Celniker S.E."/>
            <person name="Chang J.L."/>
            <person name="Chapple C."/>
            <person name="Chatterji S."/>
            <person name="Chinwalla A."/>
            <person name="Civetta A."/>
            <person name="Clifton S.W."/>
            <person name="Comeron J.M."/>
            <person name="Costello J.C."/>
            <person name="Coyne J.A."/>
            <person name="Daub J."/>
            <person name="David R.G."/>
            <person name="Delcher A.L."/>
            <person name="Delehaunty K."/>
            <person name="Do C.B."/>
            <person name="Ebling H."/>
            <person name="Edwards K."/>
            <person name="Eickbush T."/>
            <person name="Evans J.D."/>
            <person name="Filipski A."/>
            <person name="Findeiss S."/>
            <person name="Freyhult E."/>
            <person name="Fulton L."/>
            <person name="Fulton R."/>
            <person name="Garcia A.C."/>
            <person name="Gardiner A."/>
            <person name="Garfield D.A."/>
            <person name="Garvin B.E."/>
            <person name="Gibson G."/>
            <person name="Gilbert D."/>
            <person name="Gnerre S."/>
            <person name="Godfrey J."/>
            <person name="Good R."/>
            <person name="Gotea V."/>
            <person name="Gravely B."/>
            <person name="Greenberg A.J."/>
            <person name="Griffiths-Jones S."/>
            <person name="Gross S."/>
            <person name="Guigo R."/>
            <person name="Gustafson E.A."/>
            <person name="Haerty W."/>
            <person name="Hahn M.W."/>
            <person name="Halligan D.L."/>
            <person name="Halpern A.L."/>
            <person name="Halter G.M."/>
            <person name="Han M.V."/>
            <person name="Heger A."/>
            <person name="Hillier L."/>
            <person name="Hinrichs A.S."/>
            <person name="Holmes I."/>
            <person name="Hoskins R.A."/>
            <person name="Hubisz M.J."/>
            <person name="Hultmark D."/>
            <person name="Huntley M.A."/>
            <person name="Jaffe D.B."/>
            <person name="Jagadeeshan S."/>
            <person name="Jeck W.R."/>
            <person name="Johnson J."/>
            <person name="Jones C.D."/>
            <person name="Jordan W.C."/>
            <person name="Karpen G.H."/>
            <person name="Kataoka E."/>
            <person name="Keightley P.D."/>
            <person name="Kheradpour P."/>
            <person name="Kirkness E.F."/>
            <person name="Koerich L.B."/>
            <person name="Kristiansen K."/>
            <person name="Kudrna D."/>
            <person name="Kulathinal R.J."/>
            <person name="Kumar S."/>
            <person name="Kwok R."/>
            <person name="Lander E."/>
            <person name="Langley C.H."/>
            <person name="Lapoint R."/>
            <person name="Lazzaro B.P."/>
            <person name="Lee S.J."/>
            <person name="Levesque L."/>
            <person name="Li R."/>
            <person name="Lin C.F."/>
            <person name="Lin M.F."/>
            <person name="Lindblad-Toh K."/>
            <person name="Llopart A."/>
            <person name="Long M."/>
            <person name="Low L."/>
            <person name="Lozovsky E."/>
            <person name="Lu J."/>
            <person name="Luo M."/>
            <person name="Machado C.A."/>
            <person name="Makalowski W."/>
            <person name="Marzo M."/>
            <person name="Matsuda M."/>
            <person name="Matzkin L."/>
            <person name="McAllister B."/>
            <person name="McBride C.S."/>
            <person name="McKernan B."/>
            <person name="McKernan K."/>
            <person name="Mendez-Lago M."/>
            <person name="Minx P."/>
            <person name="Mollenhauer M.U."/>
            <person name="Montooth K."/>
            <person name="Mount S.M."/>
            <person name="Mu X."/>
            <person name="Myers E."/>
            <person name="Negre B."/>
            <person name="Newfeld S."/>
            <person name="Nielsen R."/>
            <person name="Noor M.A."/>
            <person name="O'Grady P."/>
            <person name="Pachter L."/>
            <person name="Papaceit M."/>
            <person name="Parisi M.J."/>
            <person name="Parisi M."/>
            <person name="Parts L."/>
            <person name="Pedersen J.S."/>
            <person name="Pesole G."/>
            <person name="Phillippy A.M."/>
            <person name="Ponting C.P."/>
            <person name="Pop M."/>
            <person name="Porcelli D."/>
            <person name="Powell J.R."/>
            <person name="Prohaska S."/>
            <person name="Pruitt K."/>
            <person name="Puig M."/>
            <person name="Quesneville H."/>
            <person name="Ram K.R."/>
            <person name="Rand D."/>
            <person name="Rasmussen M.D."/>
            <person name="Reed L.K."/>
            <person name="Reenan R."/>
            <person name="Reily A."/>
            <person name="Remington K.A."/>
            <person name="Rieger T.T."/>
            <person name="Ritchie M.G."/>
            <person name="Robin C."/>
            <person name="Rogers Y.H."/>
            <person name="Rohde C."/>
            <person name="Rozas J."/>
            <person name="Rubenfield M.J."/>
            <person name="Ruiz A."/>
            <person name="Russo S."/>
            <person name="Salzberg S.L."/>
            <person name="Sanchez-Gracia A."/>
            <person name="Saranga D.J."/>
            <person name="Sato H."/>
            <person name="Schaeffer S.W."/>
            <person name="Schatz M.C."/>
            <person name="Schlenke T."/>
            <person name="Schwartz R."/>
            <person name="Segarra C."/>
            <person name="Singh R.S."/>
            <person name="Sirot L."/>
            <person name="Sirota M."/>
            <person name="Sisneros N.B."/>
            <person name="Smith C.D."/>
            <person name="Smith T.F."/>
            <person name="Spieth J."/>
            <person name="Stage D.E."/>
            <person name="Stark A."/>
            <person name="Stephan W."/>
            <person name="Strausberg R.L."/>
            <person name="Strempel S."/>
            <person name="Sturgill D."/>
            <person name="Sutton G."/>
            <person name="Sutton G.G."/>
            <person name="Tao W."/>
            <person name="Teichmann S."/>
            <person name="Tobari Y.N."/>
            <person name="Tomimura Y."/>
            <person name="Tsolas J.M."/>
            <person name="Valente V.L."/>
            <person name="Venter E."/>
            <person name="Venter J.C."/>
            <person name="Vicario S."/>
            <person name="Vieira F.G."/>
            <person name="Vilella A.J."/>
            <person name="Villasante A."/>
            <person name="Walenz B."/>
            <person name="Wang J."/>
            <person name="Wasserman M."/>
            <person name="Watts T."/>
            <person name="Wilson D."/>
            <person name="Wilson R.K."/>
            <person name="Wing R.A."/>
            <person name="Wolfner M.F."/>
            <person name="Wong A."/>
            <person name="Wong G.K."/>
            <person name="Wu C.I."/>
            <person name="Wu G."/>
            <person name="Yamamoto D."/>
            <person name="Yang H.P."/>
            <person name="Yang S.P."/>
            <person name="Yorke J.A."/>
            <person name="Yoshida K."/>
            <person name="Zdobnov E."/>
            <person name="Zhang P."/>
            <person name="Zhang Y."/>
            <person name="Zimin A.V."/>
            <person name="Baldwin J."/>
            <person name="Abdouelleil A."/>
            <person name="Abdulkadir J."/>
            <person name="Abebe A."/>
            <person name="Abera B."/>
            <person name="Abreu J."/>
            <person name="Acer S.C."/>
            <person name="Aftuck L."/>
            <person name="Alexander A."/>
            <person name="An P."/>
            <person name="Anderson E."/>
            <person name="Anderson S."/>
            <person name="Arachi H."/>
            <person name="Azer M."/>
            <person name="Bachantsang P."/>
            <person name="Barry A."/>
            <person name="Bayul T."/>
            <person name="Berlin A."/>
            <person name="Bessette D."/>
            <person name="Bloom T."/>
            <person name="Blye J."/>
            <person name="Boguslavskiy L."/>
            <person name="Bonnet C."/>
            <person name="Boukhgalter B."/>
            <person name="Bourzgui I."/>
            <person name="Brown A."/>
            <person name="Cahill P."/>
            <person name="Channer S."/>
            <person name="Cheshatsang Y."/>
            <person name="Chuda L."/>
            <person name="Citroen M."/>
            <person name="Collymore A."/>
            <person name="Cooke P."/>
            <person name="Costello M."/>
            <person name="D'Aco K."/>
            <person name="Daza R."/>
            <person name="De Haan G."/>
            <person name="DeGray S."/>
            <person name="DeMaso C."/>
            <person name="Dhargay N."/>
            <person name="Dooley K."/>
            <person name="Dooley E."/>
            <person name="Doricent M."/>
            <person name="Dorje P."/>
            <person name="Dorjee K."/>
            <person name="Dupes A."/>
            <person name="Elong R."/>
            <person name="Falk J."/>
            <person name="Farina A."/>
            <person name="Faro S."/>
            <person name="Ferguson D."/>
            <person name="Fisher S."/>
            <person name="Foley C.D."/>
            <person name="Franke A."/>
            <person name="Friedrich D."/>
            <person name="Gadbois L."/>
            <person name="Gearin G."/>
            <person name="Gearin C.R."/>
            <person name="Giannoukos G."/>
            <person name="Goode T."/>
            <person name="Graham J."/>
            <person name="Grandbois E."/>
            <person name="Grewal S."/>
            <person name="Gyaltsen K."/>
            <person name="Hafez N."/>
            <person name="Hagos B."/>
            <person name="Hall J."/>
            <person name="Henson C."/>
            <person name="Hollinger A."/>
            <person name="Honan T."/>
            <person name="Huard M.D."/>
            <person name="Hughes L."/>
            <person name="Hurhula B."/>
            <person name="Husby M.E."/>
            <person name="Kamat A."/>
            <person name="Kanga B."/>
            <person name="Kashin S."/>
            <person name="Khazanovich D."/>
            <person name="Kisner P."/>
            <person name="Lance K."/>
            <person name="Lara M."/>
            <person name="Lee W."/>
            <person name="Lennon N."/>
            <person name="Letendre F."/>
            <person name="LeVine R."/>
            <person name="Lipovsky A."/>
            <person name="Liu X."/>
            <person name="Liu J."/>
            <person name="Liu S."/>
            <person name="Lokyitsang T."/>
            <person name="Lokyitsang Y."/>
            <person name="Lubonja R."/>
            <person name="Lui A."/>
            <person name="MacDonald P."/>
            <person name="Magnisalis V."/>
            <person name="Maru K."/>
            <person name="Matthews C."/>
            <person name="McCusker W."/>
            <person name="McDonough S."/>
            <person name="Mehta T."/>
            <person name="Meldrim J."/>
            <person name="Meneus L."/>
            <person name="Mihai O."/>
            <person name="Mihalev A."/>
            <person name="Mihova T."/>
            <person name="Mittelman R."/>
            <person name="Mlenga V."/>
            <person name="Montmayeur A."/>
            <person name="Mulrain L."/>
            <person name="Navidi A."/>
            <person name="Naylor J."/>
            <person name="Negash T."/>
            <person name="Nguyen T."/>
            <person name="Nguyen N."/>
            <person name="Nicol R."/>
            <person name="Norbu C."/>
            <person name="Norbu N."/>
            <person name="Novod N."/>
            <person name="O'Neill B."/>
            <person name="Osman S."/>
            <person name="Markiewicz E."/>
            <person name="Oyono O.L."/>
            <person name="Patti C."/>
            <person name="Phunkhang P."/>
            <person name="Pierre F."/>
            <person name="Priest M."/>
            <person name="Raghuraman S."/>
            <person name="Rege F."/>
            <person name="Reyes R."/>
            <person name="Rise C."/>
            <person name="Rogov P."/>
            <person name="Ross K."/>
            <person name="Ryan E."/>
            <person name="Settipalli S."/>
            <person name="Shea T."/>
            <person name="Sherpa N."/>
            <person name="Shi L."/>
            <person name="Shih D."/>
            <person name="Sparrow T."/>
            <person name="Spaulding J."/>
            <person name="Stalker J."/>
            <person name="Stange-Thomann N."/>
            <person name="Stavropoulos S."/>
            <person name="Stone C."/>
            <person name="Strader C."/>
            <person name="Tesfaye S."/>
            <person name="Thomson T."/>
            <person name="Thoulutsang Y."/>
            <person name="Thoulutsang D."/>
            <person name="Topham K."/>
            <person name="Topping I."/>
            <person name="Tsamla T."/>
            <person name="Vassiliev H."/>
            <person name="Vo A."/>
            <person name="Wangchuk T."/>
            <person name="Wangdi T."/>
            <person name="Weiand M."/>
            <person name="Wilkinson J."/>
            <person name="Wilson A."/>
            <person name="Yadav S."/>
            <person name="Young G."/>
            <person name="Yu Q."/>
            <person name="Zembek L."/>
            <person name="Zhong D."/>
            <person name="Zimmer A."/>
            <person name="Zwirko Z."/>
            <person name="Jaffe D.B."/>
            <person name="Alvarez P."/>
            <person name="Brockman W."/>
            <person name="Butler J."/>
            <person name="Chin C."/>
            <person name="Gnerre S."/>
            <person name="Grabherr M."/>
            <person name="Kleber M."/>
            <person name="Mauceli E."/>
            <person name="MacCallum I."/>
        </authorList>
    </citation>
    <scope>NUCLEOTIDE SEQUENCE [LARGE SCALE GENOMIC DNA]</scope>
    <source>
        <strain evidence="2">Tai18E2 / Tucson 14021-0261.01</strain>
    </source>
</reference>
<dbReference type="EMBL" id="CM000160">
    <property type="protein sequence ID" value="KRK03007.1"/>
    <property type="molecule type" value="Genomic_DNA"/>
</dbReference>
<accession>A0A0R1E1N7</accession>
<name>A0A0R1E1N7_DROYA</name>
<sequence>MQAKHSSAHQYLRKTPAQLDAITSETRTLQGKNKINEIFPTSFGRK</sequence>
<keyword evidence="2" id="KW-1185">Reference proteome</keyword>
<protein>
    <submittedName>
        <fullName evidence="1">Uncharacterized protein</fullName>
    </submittedName>
</protein>
<evidence type="ECO:0000313" key="1">
    <source>
        <dbReference type="EMBL" id="KRK03007.1"/>
    </source>
</evidence>
<dbReference type="AlphaFoldDB" id="A0A0R1E1N7"/>
<evidence type="ECO:0000313" key="2">
    <source>
        <dbReference type="Proteomes" id="UP000002282"/>
    </source>
</evidence>
<proteinExistence type="predicted"/>
<dbReference type="KEGG" id="dya:Dyak_GE29232"/>
<reference evidence="1 2" key="2">
    <citation type="journal article" date="2007" name="PLoS Biol.">
        <title>Principles of genome evolution in the Drosophila melanogaster species group.</title>
        <authorList>
            <person name="Ranz J.M."/>
            <person name="Maurin D."/>
            <person name="Chan Y.S."/>
            <person name="von Grotthuss M."/>
            <person name="Hillier L.W."/>
            <person name="Roote J."/>
            <person name="Ashburner M."/>
            <person name="Bergman C.M."/>
        </authorList>
    </citation>
    <scope>NUCLEOTIDE SEQUENCE [LARGE SCALE GENOMIC DNA]</scope>
    <source>
        <strain evidence="2">Tai18E2 / Tucson 14021-0261.01</strain>
    </source>
</reference>